<name>A0A8J7YD84_9EURY</name>
<keyword evidence="1" id="KW-0378">Hydrolase</keyword>
<accession>A0A8J7YD84</accession>
<organism evidence="1 2">
    <name type="scientific">Haloarcula limicola</name>
    <dbReference type="NCBI Taxonomy" id="1429915"/>
    <lineage>
        <taxon>Archaea</taxon>
        <taxon>Methanobacteriati</taxon>
        <taxon>Methanobacteriota</taxon>
        <taxon>Stenosarchaea group</taxon>
        <taxon>Halobacteria</taxon>
        <taxon>Halobacteriales</taxon>
        <taxon>Haloarculaceae</taxon>
        <taxon>Haloarcula</taxon>
    </lineage>
</organism>
<proteinExistence type="predicted"/>
<dbReference type="Proteomes" id="UP000766550">
    <property type="component" value="Unassembled WGS sequence"/>
</dbReference>
<dbReference type="RefSeq" id="WP_162317926.1">
    <property type="nucleotide sequence ID" value="NZ_JAHQXF010000002.1"/>
</dbReference>
<protein>
    <submittedName>
        <fullName evidence="1">Alpha/beta hydrolase</fullName>
    </submittedName>
</protein>
<dbReference type="GO" id="GO:0016787">
    <property type="term" value="F:hydrolase activity"/>
    <property type="evidence" value="ECO:0007669"/>
    <property type="project" value="UniProtKB-KW"/>
</dbReference>
<dbReference type="SUPFAM" id="SSF53474">
    <property type="entry name" value="alpha/beta-Hydrolases"/>
    <property type="match status" value="1"/>
</dbReference>
<dbReference type="InterPro" id="IPR029058">
    <property type="entry name" value="AB_hydrolase_fold"/>
</dbReference>
<gene>
    <name evidence="1" type="ORF">KTS45_12855</name>
</gene>
<dbReference type="OrthoDB" id="50239at2157"/>
<dbReference type="EMBL" id="JAHQXF010000002">
    <property type="protein sequence ID" value="MBV0925086.1"/>
    <property type="molecule type" value="Genomic_DNA"/>
</dbReference>
<keyword evidence="2" id="KW-1185">Reference proteome</keyword>
<sequence>MSHPVHVPGGREVIGTLDSPDADRVVVACPPHPQYGGSRSDQRLRAVSDALAPEIACLRFDYGEWDEGRGERTDAESALSWAHGEFAAVGLFGYSFGADVALRAAAAVADEDEPAALSVLAPPAELSGGAAVEALSAVDCPVQVVYGERDETVEWRPVVERARELGHAVESLPADHHFVGQADRAAELVSRFLSERL</sequence>
<reference evidence="1 2" key="1">
    <citation type="submission" date="2021-06" db="EMBL/GenBank/DDBJ databases">
        <title>New haloarchaea isolates fom saline soil.</title>
        <authorList>
            <person name="Duran-Viseras A."/>
            <person name="Sanchez-Porro C.S."/>
            <person name="Ventosa A."/>
        </authorList>
    </citation>
    <scope>NUCLEOTIDE SEQUENCE [LARGE SCALE GENOMIC DNA]</scope>
    <source>
        <strain evidence="1 2">JCM 183640</strain>
    </source>
</reference>
<evidence type="ECO:0000313" key="2">
    <source>
        <dbReference type="Proteomes" id="UP000766550"/>
    </source>
</evidence>
<comment type="caution">
    <text evidence="1">The sequence shown here is derived from an EMBL/GenBank/DDBJ whole genome shotgun (WGS) entry which is preliminary data.</text>
</comment>
<evidence type="ECO:0000313" key="1">
    <source>
        <dbReference type="EMBL" id="MBV0925086.1"/>
    </source>
</evidence>
<dbReference type="Gene3D" id="3.40.50.1820">
    <property type="entry name" value="alpha/beta hydrolase"/>
    <property type="match status" value="1"/>
</dbReference>
<dbReference type="AlphaFoldDB" id="A0A8J7YD84"/>